<proteinExistence type="inferred from homology"/>
<dbReference type="InterPro" id="IPR003663">
    <property type="entry name" value="Sugar/inositol_transpt"/>
</dbReference>
<dbReference type="GO" id="GO:0016020">
    <property type="term" value="C:membrane"/>
    <property type="evidence" value="ECO:0007669"/>
    <property type="project" value="UniProtKB-SubCell"/>
</dbReference>
<feature type="transmembrane region" description="Helical" evidence="9">
    <location>
        <begin position="371"/>
        <end position="398"/>
    </location>
</feature>
<feature type="transmembrane region" description="Helical" evidence="9">
    <location>
        <begin position="275"/>
        <end position="296"/>
    </location>
</feature>
<dbReference type="InterPro" id="IPR020846">
    <property type="entry name" value="MFS_dom"/>
</dbReference>
<dbReference type="EMBL" id="HG793142">
    <property type="protein sequence ID" value="CRL23248.1"/>
    <property type="molecule type" value="Genomic_DNA"/>
</dbReference>
<dbReference type="NCBIfam" id="TIGR00879">
    <property type="entry name" value="SP"/>
    <property type="match status" value="1"/>
</dbReference>
<feature type="compositionally biased region" description="Basic and acidic residues" evidence="8">
    <location>
        <begin position="507"/>
        <end position="516"/>
    </location>
</feature>
<feature type="transmembrane region" description="Helical" evidence="9">
    <location>
        <begin position="316"/>
        <end position="337"/>
    </location>
</feature>
<feature type="domain" description="Major facilitator superfamily (MFS) profile" evidence="10">
    <location>
        <begin position="17"/>
        <end position="464"/>
    </location>
</feature>
<protein>
    <submittedName>
        <fullName evidence="11">Sugar/inositol transporter</fullName>
    </submittedName>
</protein>
<feature type="transmembrane region" description="Helical" evidence="9">
    <location>
        <begin position="186"/>
        <end position="206"/>
    </location>
</feature>
<keyword evidence="4 9" id="KW-0812">Transmembrane</keyword>
<keyword evidence="5 9" id="KW-1133">Transmembrane helix</keyword>
<dbReference type="Proteomes" id="UP000053732">
    <property type="component" value="Unassembled WGS sequence"/>
</dbReference>
<evidence type="ECO:0000256" key="8">
    <source>
        <dbReference type="SAM" id="MobiDB-lite"/>
    </source>
</evidence>
<gene>
    <name evidence="11" type="ORF">PCAMFM013_S009g000188</name>
</gene>
<comment type="similarity">
    <text evidence="2 7">Belongs to the major facilitator superfamily. Sugar transporter (TC 2.A.1.1) family.</text>
</comment>
<dbReference type="PROSITE" id="PS50850">
    <property type="entry name" value="MFS"/>
    <property type="match status" value="1"/>
</dbReference>
<evidence type="ECO:0000256" key="3">
    <source>
        <dbReference type="ARBA" id="ARBA00022448"/>
    </source>
</evidence>
<keyword evidence="6 9" id="KW-0472">Membrane</keyword>
<dbReference type="PANTHER" id="PTHR48022">
    <property type="entry name" value="PLASTIDIC GLUCOSE TRANSPORTER 4"/>
    <property type="match status" value="1"/>
</dbReference>
<feature type="transmembrane region" description="Helical" evidence="9">
    <location>
        <begin position="442"/>
        <end position="460"/>
    </location>
</feature>
<sequence length="516" mass="55483">MTRFLGLRGSRLNHVALLGVVMPAIMSMGYNQGLLGGVLTLPLFEAQFPEIDVSNAHPSEKHYKSTLRGTVVALYAVGGFLGAIACIAVGDLLGRRRTLILASVIQMIGAFLMASSFSFSQLVVSRVILGLGTGAQLATAPMWQSEISPAAKRGAHVATIGIFVGTGLTLGLLVDLGMSYVPNSASWRVPVGLPIIFCIIVIVFTCQMPESPRWLVRQGQVSAAREVLAALRDTEIDSEVVNKEILDVESSLAISGKGTLRQIFQMGHQRTFHRASLATGGLILLQLTGVNSITFYNPPGTTIFQTNLQLDSTTSRILAVIYQFCGVIGGIVCVYTIEGFGRRFLWLSSGIANTIAMLLVAALSSQSTNIIAMYAAVVFIFIFHVSMTLGFGGIPFLYASEVAPLSLRTTINGIGSSLYWALSVLIAEVTPIAFNAIGWKYFLIFACVNFAMIPVVYLFYPETAGLSLEDIDEVFIMSTGWLDAVRVAKQLPQKLDGRQPEGGCPLENKDDGAPKV</sequence>
<dbReference type="PRINTS" id="PR00171">
    <property type="entry name" value="SUGRTRNSPORT"/>
</dbReference>
<evidence type="ECO:0000256" key="5">
    <source>
        <dbReference type="ARBA" id="ARBA00022989"/>
    </source>
</evidence>
<keyword evidence="12" id="KW-1185">Reference proteome</keyword>
<evidence type="ECO:0000313" key="11">
    <source>
        <dbReference type="EMBL" id="CRL23248.1"/>
    </source>
</evidence>
<feature type="transmembrane region" description="Helical" evidence="9">
    <location>
        <begin position="99"/>
        <end position="117"/>
    </location>
</feature>
<dbReference type="GO" id="GO:0005351">
    <property type="term" value="F:carbohydrate:proton symporter activity"/>
    <property type="evidence" value="ECO:0007669"/>
    <property type="project" value="TreeGrafter"/>
</dbReference>
<dbReference type="PANTHER" id="PTHR48022:SF45">
    <property type="entry name" value="MAJOR FACILITATOR SUPERFAMILY (MFS) PROFILE DOMAIN-CONTAINING PROTEIN-RELATED"/>
    <property type="match status" value="1"/>
</dbReference>
<evidence type="ECO:0000256" key="1">
    <source>
        <dbReference type="ARBA" id="ARBA00004141"/>
    </source>
</evidence>
<accession>A0A0G4PAA3</accession>
<evidence type="ECO:0000256" key="2">
    <source>
        <dbReference type="ARBA" id="ARBA00010992"/>
    </source>
</evidence>
<dbReference type="AlphaFoldDB" id="A0A0G4PAA3"/>
<dbReference type="Pfam" id="PF00083">
    <property type="entry name" value="Sugar_tr"/>
    <property type="match status" value="1"/>
</dbReference>
<keyword evidence="3 7" id="KW-0813">Transport</keyword>
<feature type="transmembrane region" description="Helical" evidence="9">
    <location>
        <begin position="12"/>
        <end position="30"/>
    </location>
</feature>
<evidence type="ECO:0000259" key="10">
    <source>
        <dbReference type="PROSITE" id="PS50850"/>
    </source>
</evidence>
<feature type="transmembrane region" description="Helical" evidence="9">
    <location>
        <begin position="418"/>
        <end position="436"/>
    </location>
</feature>
<feature type="transmembrane region" description="Helical" evidence="9">
    <location>
        <begin position="155"/>
        <end position="174"/>
    </location>
</feature>
<evidence type="ECO:0000256" key="4">
    <source>
        <dbReference type="ARBA" id="ARBA00022692"/>
    </source>
</evidence>
<organism evidence="11 12">
    <name type="scientific">Penicillium camemberti (strain FM 013)</name>
    <dbReference type="NCBI Taxonomy" id="1429867"/>
    <lineage>
        <taxon>Eukaryota</taxon>
        <taxon>Fungi</taxon>
        <taxon>Dikarya</taxon>
        <taxon>Ascomycota</taxon>
        <taxon>Pezizomycotina</taxon>
        <taxon>Eurotiomycetes</taxon>
        <taxon>Eurotiomycetidae</taxon>
        <taxon>Eurotiales</taxon>
        <taxon>Aspergillaceae</taxon>
        <taxon>Penicillium</taxon>
    </lineage>
</organism>
<feature type="region of interest" description="Disordered" evidence="8">
    <location>
        <begin position="496"/>
        <end position="516"/>
    </location>
</feature>
<feature type="transmembrane region" description="Helical" evidence="9">
    <location>
        <begin position="344"/>
        <end position="365"/>
    </location>
</feature>
<evidence type="ECO:0000256" key="7">
    <source>
        <dbReference type="RuleBase" id="RU003346"/>
    </source>
</evidence>
<dbReference type="InterPro" id="IPR036259">
    <property type="entry name" value="MFS_trans_sf"/>
</dbReference>
<dbReference type="InterPro" id="IPR050360">
    <property type="entry name" value="MFS_Sugar_Transporters"/>
</dbReference>
<dbReference type="Gene3D" id="1.20.1250.20">
    <property type="entry name" value="MFS general substrate transporter like domains"/>
    <property type="match status" value="1"/>
</dbReference>
<evidence type="ECO:0000313" key="12">
    <source>
        <dbReference type="Proteomes" id="UP000053732"/>
    </source>
</evidence>
<reference evidence="11 12" key="1">
    <citation type="journal article" date="2014" name="Nat. Commun.">
        <title>Multiple recent horizontal transfers of a large genomic region in cheese making fungi.</title>
        <authorList>
            <person name="Cheeseman K."/>
            <person name="Ropars J."/>
            <person name="Renault P."/>
            <person name="Dupont J."/>
            <person name="Gouzy J."/>
            <person name="Branca A."/>
            <person name="Abraham A.L."/>
            <person name="Ceppi M."/>
            <person name="Conseiller E."/>
            <person name="Debuchy R."/>
            <person name="Malagnac F."/>
            <person name="Goarin A."/>
            <person name="Silar P."/>
            <person name="Lacoste S."/>
            <person name="Sallet E."/>
            <person name="Bensimon A."/>
            <person name="Giraud T."/>
            <person name="Brygoo Y."/>
        </authorList>
    </citation>
    <scope>NUCLEOTIDE SEQUENCE [LARGE SCALE GENOMIC DNA]</scope>
    <source>
        <strain evidence="12">FM 013</strain>
    </source>
</reference>
<evidence type="ECO:0000256" key="6">
    <source>
        <dbReference type="ARBA" id="ARBA00023136"/>
    </source>
</evidence>
<name>A0A0G4PAA3_PENC3</name>
<comment type="subcellular location">
    <subcellularLocation>
        <location evidence="1">Membrane</location>
        <topology evidence="1">Multi-pass membrane protein</topology>
    </subcellularLocation>
</comment>
<dbReference type="InterPro" id="IPR005828">
    <property type="entry name" value="MFS_sugar_transport-like"/>
</dbReference>
<dbReference type="SUPFAM" id="SSF103473">
    <property type="entry name" value="MFS general substrate transporter"/>
    <property type="match status" value="1"/>
</dbReference>
<evidence type="ECO:0000256" key="9">
    <source>
        <dbReference type="SAM" id="Phobius"/>
    </source>
</evidence>
<feature type="transmembrane region" description="Helical" evidence="9">
    <location>
        <begin position="72"/>
        <end position="92"/>
    </location>
</feature>